<dbReference type="KEGG" id="fcz:IMF26_09275"/>
<comment type="function">
    <text evidence="2">Antitoxin component of a type II toxin-antitoxin (TA) system.</text>
</comment>
<sequence>MRNVLSPIEVRDKLGRIIEEAYYTGKQFIIARRGKPMAAIVPISEYEKWEREREEFFALIDKVWKANREVDPDTLAQDVAQAIRETREGVNAQSGA</sequence>
<dbReference type="InterPro" id="IPR006442">
    <property type="entry name" value="Antitoxin_Phd/YefM"/>
</dbReference>
<dbReference type="NCBIfam" id="TIGR01552">
    <property type="entry name" value="phd_fam"/>
    <property type="match status" value="1"/>
</dbReference>
<accession>A0AAT9LBS8</accession>
<name>A0AAT9LBS8_9FIRM</name>
<dbReference type="EMBL" id="CP062796">
    <property type="protein sequence ID" value="QUL98219.1"/>
    <property type="molecule type" value="Genomic_DNA"/>
</dbReference>
<evidence type="ECO:0000256" key="2">
    <source>
        <dbReference type="RuleBase" id="RU362080"/>
    </source>
</evidence>
<dbReference type="InterPro" id="IPR036165">
    <property type="entry name" value="YefM-like_sf"/>
</dbReference>
<organism evidence="3">
    <name type="scientific">Candidatus Fermentithermobacillus carboniphilus</name>
    <dbReference type="NCBI Taxonomy" id="3085328"/>
    <lineage>
        <taxon>Bacteria</taxon>
        <taxon>Bacillati</taxon>
        <taxon>Bacillota</taxon>
        <taxon>Candidatus Fermentithermobacillia</taxon>
        <taxon>Candidatus Fermentithermobacillales</taxon>
        <taxon>Candidatus Fermentithermobacillaceae</taxon>
        <taxon>Candidatus Fermentithermobacillus</taxon>
    </lineage>
</organism>
<comment type="similarity">
    <text evidence="1 2">Belongs to the phD/YefM antitoxin family.</text>
</comment>
<protein>
    <recommendedName>
        <fullName evidence="2">Antitoxin</fullName>
    </recommendedName>
</protein>
<evidence type="ECO:0000256" key="1">
    <source>
        <dbReference type="ARBA" id="ARBA00009981"/>
    </source>
</evidence>
<reference evidence="3" key="1">
    <citation type="submission" date="2020-10" db="EMBL/GenBank/DDBJ databases">
        <authorList>
            <person name="Kadnikov V."/>
            <person name="Beletsky A.V."/>
            <person name="Mardanov A.V."/>
            <person name="Karnachuk O.V."/>
            <person name="Ravin N.V."/>
        </authorList>
    </citation>
    <scope>NUCLEOTIDE SEQUENCE</scope>
    <source>
        <strain evidence="3">Bu02</strain>
    </source>
</reference>
<reference evidence="3" key="2">
    <citation type="journal article" date="2023" name="Biology">
        <title>Prokaryotic Life Associated with Coal-Fire Gas Vents Revealed by Metagenomics.</title>
        <authorList>
            <person name="Kadnikov V.V."/>
            <person name="Mardanov A.V."/>
            <person name="Beletsky A.V."/>
            <person name="Karnachuk O.V."/>
            <person name="Ravin N.V."/>
        </authorList>
    </citation>
    <scope>NUCLEOTIDE SEQUENCE</scope>
    <source>
        <strain evidence="3">Bu02</strain>
    </source>
</reference>
<dbReference type="Pfam" id="PF02604">
    <property type="entry name" value="PhdYeFM_antitox"/>
    <property type="match status" value="1"/>
</dbReference>
<dbReference type="SUPFAM" id="SSF143120">
    <property type="entry name" value="YefM-like"/>
    <property type="match status" value="1"/>
</dbReference>
<evidence type="ECO:0000313" key="3">
    <source>
        <dbReference type="EMBL" id="QUL98219.1"/>
    </source>
</evidence>
<dbReference type="Gene3D" id="3.40.1620.10">
    <property type="entry name" value="YefM-like domain"/>
    <property type="match status" value="1"/>
</dbReference>
<dbReference type="AlphaFoldDB" id="A0AAT9LBS8"/>
<proteinExistence type="inferred from homology"/>
<gene>
    <name evidence="3" type="ORF">IMF26_09275</name>
</gene>